<dbReference type="HAMAP" id="MF_01106">
    <property type="entry name" value="ArgJ"/>
    <property type="match status" value="1"/>
</dbReference>
<feature type="active site" description="Nucleophile" evidence="10">
    <location>
        <position position="243"/>
    </location>
</feature>
<comment type="caution">
    <text evidence="10">Lacks conserved residue(s) required for the propagation of feature annotation.</text>
</comment>
<organism evidence="11 12">
    <name type="scientific">Prototheca wickerhamii</name>
    <dbReference type="NCBI Taxonomy" id="3111"/>
    <lineage>
        <taxon>Eukaryota</taxon>
        <taxon>Viridiplantae</taxon>
        <taxon>Chlorophyta</taxon>
        <taxon>core chlorophytes</taxon>
        <taxon>Trebouxiophyceae</taxon>
        <taxon>Chlorellales</taxon>
        <taxon>Chlorellaceae</taxon>
        <taxon>Prototheca</taxon>
    </lineage>
</organism>
<comment type="function">
    <text evidence="10">Catalyzes two activities which are involved in the cyclic version of arginine biosynthesis: the synthesis of acetylglutamate from glutamate and acetyl-CoA, and of ornithine by transacetylation between acetylornithine and glutamate.</text>
</comment>
<feature type="site" description="Cleavage; by autolysis" evidence="10">
    <location>
        <begin position="242"/>
        <end position="243"/>
    </location>
</feature>
<comment type="pathway">
    <text evidence="10">Amino-acid biosynthesis; L-arginine biosynthesis; N(2)-acetyl-L-ornithine from L-glutamate: step 1/4.</text>
</comment>
<dbReference type="Proteomes" id="UP001255856">
    <property type="component" value="Unassembled WGS sequence"/>
</dbReference>
<evidence type="ECO:0000256" key="3">
    <source>
        <dbReference type="ARBA" id="ARBA00022571"/>
    </source>
</evidence>
<keyword evidence="7 10" id="KW-0511">Multifunctional enzyme</keyword>
<dbReference type="GO" id="GO:0009507">
    <property type="term" value="C:chloroplast"/>
    <property type="evidence" value="ECO:0007669"/>
    <property type="project" value="UniProtKB-SubCell"/>
</dbReference>
<dbReference type="Gene3D" id="3.10.20.340">
    <property type="entry name" value="ArgJ beta chain, C-terminal domain"/>
    <property type="match status" value="1"/>
</dbReference>
<evidence type="ECO:0000313" key="11">
    <source>
        <dbReference type="EMBL" id="KAK2080261.1"/>
    </source>
</evidence>
<feature type="binding site" evidence="10">
    <location>
        <position position="330"/>
    </location>
    <ligand>
        <name>substrate</name>
    </ligand>
</feature>
<dbReference type="EMBL" id="JASFZW010000001">
    <property type="protein sequence ID" value="KAK2080261.1"/>
    <property type="molecule type" value="Genomic_DNA"/>
</dbReference>
<feature type="site" description="Involved in the stabilization of negative charge on the oxyanion by the formation of the oxyanion hole" evidence="10">
    <location>
        <position position="167"/>
    </location>
</feature>
<dbReference type="PANTHER" id="PTHR23100:SF0">
    <property type="entry name" value="ARGININE BIOSYNTHESIS BIFUNCTIONAL PROTEIN ARGJ, MITOCHONDRIAL"/>
    <property type="match status" value="1"/>
</dbReference>
<dbReference type="InterPro" id="IPR002813">
    <property type="entry name" value="Arg_biosynth_ArgJ"/>
</dbReference>
<feature type="chain" id="PRO_5041752458" description="Arginine biosynthesis bifunctional protein ArgJ beta chain" evidence="10">
    <location>
        <begin position="243"/>
        <end position="560"/>
    </location>
</feature>
<feature type="chain" id="PRO_5041752459" description="Arginine biosynthesis bifunctional protein ArgJ alpha chain" evidence="10">
    <location>
        <begin position="1"/>
        <end position="242"/>
    </location>
</feature>
<dbReference type="Pfam" id="PF01960">
    <property type="entry name" value="ArgJ"/>
    <property type="match status" value="1"/>
</dbReference>
<comment type="catalytic activity">
    <reaction evidence="10">
        <text>L-glutamate + acetyl-CoA = N-acetyl-L-glutamate + CoA + H(+)</text>
        <dbReference type="Rhea" id="RHEA:24292"/>
        <dbReference type="ChEBI" id="CHEBI:15378"/>
        <dbReference type="ChEBI" id="CHEBI:29985"/>
        <dbReference type="ChEBI" id="CHEBI:44337"/>
        <dbReference type="ChEBI" id="CHEBI:57287"/>
        <dbReference type="ChEBI" id="CHEBI:57288"/>
        <dbReference type="EC" id="2.3.1.1"/>
    </reaction>
</comment>
<keyword evidence="10" id="KW-0934">Plastid</keyword>
<dbReference type="NCBIfam" id="NF003802">
    <property type="entry name" value="PRK05388.1"/>
    <property type="match status" value="1"/>
</dbReference>
<dbReference type="SUPFAM" id="SSF56266">
    <property type="entry name" value="DmpA/ArgJ-like"/>
    <property type="match status" value="1"/>
</dbReference>
<evidence type="ECO:0000313" key="12">
    <source>
        <dbReference type="Proteomes" id="UP001255856"/>
    </source>
</evidence>
<keyword evidence="8 10" id="KW-0012">Acyltransferase</keyword>
<comment type="subunit">
    <text evidence="2">Heterotetramer of two alpha and two beta chains.</text>
</comment>
<evidence type="ECO:0000256" key="9">
    <source>
        <dbReference type="ARBA" id="ARBA00049439"/>
    </source>
</evidence>
<dbReference type="AlphaFoldDB" id="A0AAD9IMA8"/>
<evidence type="ECO:0000256" key="10">
    <source>
        <dbReference type="HAMAP-Rule" id="MF_03124"/>
    </source>
</evidence>
<comment type="caution">
    <text evidence="11">The sequence shown here is derived from an EMBL/GenBank/DDBJ whole genome shotgun (WGS) entry which is preliminary data.</text>
</comment>
<dbReference type="GO" id="GO:0004358">
    <property type="term" value="F:L-glutamate N-acetyltransferase activity, acting on acetyl-L-ornithine as donor"/>
    <property type="evidence" value="ECO:0007669"/>
    <property type="project" value="UniProtKB-UniRule"/>
</dbReference>
<feature type="site" description="Involved in the stabilization of negative charge on the oxyanion by the formation of the oxyanion hole" evidence="10">
    <location>
        <position position="166"/>
    </location>
</feature>
<gene>
    <name evidence="11" type="ORF">QBZ16_000114</name>
</gene>
<comment type="similarity">
    <text evidence="1 10">Belongs to the ArgJ family.</text>
</comment>
<name>A0AAD9IMA8_PROWI</name>
<dbReference type="FunFam" id="3.10.20.340:FF:000001">
    <property type="entry name" value="Arginine biosynthesis bifunctional protein ArgJ, chloroplastic"/>
    <property type="match status" value="1"/>
</dbReference>
<comment type="subcellular location">
    <subcellularLocation>
        <location evidence="10">Plastid</location>
        <location evidence="10">Chloroplast</location>
    </subcellularLocation>
</comment>
<dbReference type="InterPro" id="IPR016117">
    <property type="entry name" value="ArgJ-like_dom_sf"/>
</dbReference>
<keyword evidence="6 10" id="KW-0068">Autocatalytic cleavage</keyword>
<keyword evidence="5 10" id="KW-0808">Transferase</keyword>
<evidence type="ECO:0000256" key="1">
    <source>
        <dbReference type="ARBA" id="ARBA00006774"/>
    </source>
</evidence>
<evidence type="ECO:0000256" key="4">
    <source>
        <dbReference type="ARBA" id="ARBA00022605"/>
    </source>
</evidence>
<dbReference type="EC" id="2.3.1.1" evidence="10"/>
<dbReference type="FunFam" id="3.60.70.12:FF:000001">
    <property type="entry name" value="Arginine biosynthesis bifunctional protein ArgJ, chloroplastic"/>
    <property type="match status" value="1"/>
</dbReference>
<feature type="binding site" evidence="10">
    <location>
        <position position="243"/>
    </location>
    <ligand>
        <name>substrate</name>
    </ligand>
</feature>
<dbReference type="GO" id="GO:0006526">
    <property type="term" value="P:L-arginine biosynthetic process"/>
    <property type="evidence" value="ECO:0007669"/>
    <property type="project" value="UniProtKB-UniRule"/>
</dbReference>
<evidence type="ECO:0000256" key="2">
    <source>
        <dbReference type="ARBA" id="ARBA00011475"/>
    </source>
</evidence>
<dbReference type="GO" id="GO:0004042">
    <property type="term" value="F:L-glutamate N-acetyltransferase activity"/>
    <property type="evidence" value="ECO:0007669"/>
    <property type="project" value="UniProtKB-UniRule"/>
</dbReference>
<comment type="catalytic activity">
    <reaction evidence="9 10">
        <text>N(2)-acetyl-L-ornithine + L-glutamate = N-acetyl-L-glutamate + L-ornithine</text>
        <dbReference type="Rhea" id="RHEA:15349"/>
        <dbReference type="ChEBI" id="CHEBI:29985"/>
        <dbReference type="ChEBI" id="CHEBI:44337"/>
        <dbReference type="ChEBI" id="CHEBI:46911"/>
        <dbReference type="ChEBI" id="CHEBI:57805"/>
        <dbReference type="EC" id="2.3.1.35"/>
    </reaction>
</comment>
<proteinExistence type="inferred from homology"/>
<evidence type="ECO:0000256" key="6">
    <source>
        <dbReference type="ARBA" id="ARBA00022813"/>
    </source>
</evidence>
<feature type="binding site" evidence="10">
    <location>
        <position position="457"/>
    </location>
    <ligand>
        <name>substrate</name>
    </ligand>
</feature>
<keyword evidence="3 10" id="KW-0055">Arginine biosynthesis</keyword>
<evidence type="ECO:0000256" key="8">
    <source>
        <dbReference type="ARBA" id="ARBA00023315"/>
    </source>
</evidence>
<accession>A0AAD9IMA8</accession>
<comment type="subunit">
    <text evidence="10">Heterodimer of an alpha and a beta chain.</text>
</comment>
<dbReference type="GO" id="GO:0006592">
    <property type="term" value="P:ornithine biosynthetic process"/>
    <property type="evidence" value="ECO:0007669"/>
    <property type="project" value="TreeGrafter"/>
</dbReference>
<dbReference type="InterPro" id="IPR042195">
    <property type="entry name" value="ArgJ_beta_C"/>
</dbReference>
<feature type="binding site" evidence="10">
    <location>
        <position position="205"/>
    </location>
    <ligand>
        <name>substrate</name>
    </ligand>
</feature>
<keyword evidence="12" id="KW-1185">Reference proteome</keyword>
<dbReference type="EC" id="2.3.1.35" evidence="10"/>
<keyword evidence="4 10" id="KW-0028">Amino-acid biosynthesis</keyword>
<dbReference type="PANTHER" id="PTHR23100">
    <property type="entry name" value="ARGININE BIOSYNTHESIS BIFUNCTIONAL PROTEIN ARGJ"/>
    <property type="match status" value="1"/>
</dbReference>
<feature type="binding site" evidence="10">
    <location>
        <position position="232"/>
    </location>
    <ligand>
        <name>substrate</name>
    </ligand>
</feature>
<protein>
    <recommendedName>
        <fullName evidence="10">Arginine biosynthesis bifunctional protein ArgJ, chloroplastic</fullName>
    </recommendedName>
    <domain>
        <recommendedName>
            <fullName evidence="10">Glutamate N-acetyltransferase</fullName>
            <shortName evidence="10">GAT</shortName>
            <ecNumber evidence="10">2.3.1.35</ecNumber>
        </recommendedName>
        <alternativeName>
            <fullName evidence="10">Ornithine acetyltransferase</fullName>
            <shortName evidence="10">OATase</shortName>
        </alternativeName>
        <alternativeName>
            <fullName evidence="10">Ornithine transacetylase</fullName>
        </alternativeName>
    </domain>
    <domain>
        <recommendedName>
            <fullName evidence="10">Amino-acid acetyltransferase</fullName>
            <ecNumber evidence="10">2.3.1.1</ecNumber>
        </recommendedName>
        <alternativeName>
            <fullName evidence="10">N-acetylglutamate synthase</fullName>
            <shortName evidence="10">AGS</shortName>
        </alternativeName>
    </domain>
    <component>
        <recommendedName>
            <fullName evidence="10">Arginine biosynthesis bifunctional protein ArgJ alpha chain</fullName>
        </recommendedName>
    </component>
    <component>
        <recommendedName>
            <fullName evidence="10">Arginine biosynthesis bifunctional protein ArgJ beta chain</fullName>
        </recommendedName>
    </component>
</protein>
<reference evidence="11" key="1">
    <citation type="submission" date="2021-01" db="EMBL/GenBank/DDBJ databases">
        <authorList>
            <person name="Eckstrom K.M.E."/>
        </authorList>
    </citation>
    <scope>NUCLEOTIDE SEQUENCE</scope>
    <source>
        <strain evidence="11">UVCC 0001</strain>
    </source>
</reference>
<dbReference type="Gene3D" id="3.60.70.12">
    <property type="entry name" value="L-amino peptidase D-ALA esterase/amidase"/>
    <property type="match status" value="1"/>
</dbReference>
<comment type="pathway">
    <text evidence="10">Amino-acid biosynthesis; L-arginine biosynthesis; L-ornithine and N-acetyl-L-glutamate from L-glutamate and N(2)-acetyl-L-ornithine (cyclic): step 1/1.</text>
</comment>
<dbReference type="CDD" id="cd02152">
    <property type="entry name" value="OAT"/>
    <property type="match status" value="1"/>
</dbReference>
<sequence>MKTAGALTGAIIGLSRPVRRGSPVRAADADSLPGNFTIPQAPILIPEGPWRTIEGGGLTTPQGFKAQGMYAGLRASGEKGDLSLVVSDPPAVSAGAFTTNVMCAAPVSICKESLAARETVVAVLANAGQANAATGAAGHADAVRSQRAAAEALGLDDERAVLLMSTGVIGRRIRVEELCAALPALAGGLGASARHGLRAAVALTTTDLASKSAALAVELAPGRTVSLGGACKGSGMIHPNMATMLGVVTCDAPVAASVWRPMLAAACAASFNQITVDGDTSTNDTVLGLANGAAGGEPIVDRASPEARALEAALTALLQGLAKSIAWDGEGATMLLECTVAGAASDADARRVARSVVGSSLVKSAMFGHDPNWGRIAAAAGYSGVQYSQDEVRISLGATELMAGGQPLDFDAKAASAYMAQAAADHGTVEIRVSIGDGPGTGQAWGCDLSYDYVKINAGAFKGWREGQTCVGRARAYLSEAHYKAMNSDAPPCFRYPACNHPSPTKHCCRVHHLTRRNETNLQWLGVAVAGRLCAWMAIKDDHPGTNVLAWVPSLSGYPF</sequence>
<keyword evidence="10" id="KW-0150">Chloroplast</keyword>
<evidence type="ECO:0000256" key="7">
    <source>
        <dbReference type="ARBA" id="ARBA00023268"/>
    </source>
</evidence>
<evidence type="ECO:0000256" key="5">
    <source>
        <dbReference type="ARBA" id="ARBA00022679"/>
    </source>
</evidence>
<dbReference type="NCBIfam" id="TIGR00120">
    <property type="entry name" value="ArgJ"/>
    <property type="match status" value="1"/>
</dbReference>